<accession>A0A0C3C5N9</accession>
<dbReference type="HOGENOM" id="CLU_2413496_0_0_1"/>
<keyword evidence="3" id="KW-1185">Reference proteome</keyword>
<feature type="region of interest" description="Disordered" evidence="1">
    <location>
        <begin position="31"/>
        <end position="66"/>
    </location>
</feature>
<evidence type="ECO:0000313" key="2">
    <source>
        <dbReference type="EMBL" id="KIM38921.1"/>
    </source>
</evidence>
<name>A0A0C3C5N9_HEBCY</name>
<dbReference type="EMBL" id="KN831788">
    <property type="protein sequence ID" value="KIM38921.1"/>
    <property type="molecule type" value="Genomic_DNA"/>
</dbReference>
<evidence type="ECO:0000256" key="1">
    <source>
        <dbReference type="SAM" id="MobiDB-lite"/>
    </source>
</evidence>
<dbReference type="Proteomes" id="UP000053424">
    <property type="component" value="Unassembled WGS sequence"/>
</dbReference>
<dbReference type="AlphaFoldDB" id="A0A0C3C5N9"/>
<sequence>MDNGTMEYLLPSLGPNPIIHQYRIIDHLLQPPQISSRKDQGTKRPMTRKGRVMRHKRNSGPRTKTSGPATAVIAVYVYKRQASNPVLSIHIQ</sequence>
<proteinExistence type="predicted"/>
<feature type="compositionally biased region" description="Basic residues" evidence="1">
    <location>
        <begin position="45"/>
        <end position="59"/>
    </location>
</feature>
<protein>
    <submittedName>
        <fullName evidence="2">Uncharacterized protein</fullName>
    </submittedName>
</protein>
<reference evidence="3" key="2">
    <citation type="submission" date="2015-01" db="EMBL/GenBank/DDBJ databases">
        <title>Evolutionary Origins and Diversification of the Mycorrhizal Mutualists.</title>
        <authorList>
            <consortium name="DOE Joint Genome Institute"/>
            <consortium name="Mycorrhizal Genomics Consortium"/>
            <person name="Kohler A."/>
            <person name="Kuo A."/>
            <person name="Nagy L.G."/>
            <person name="Floudas D."/>
            <person name="Copeland A."/>
            <person name="Barry K.W."/>
            <person name="Cichocki N."/>
            <person name="Veneault-Fourrey C."/>
            <person name="LaButti K."/>
            <person name="Lindquist E.A."/>
            <person name="Lipzen A."/>
            <person name="Lundell T."/>
            <person name="Morin E."/>
            <person name="Murat C."/>
            <person name="Riley R."/>
            <person name="Ohm R."/>
            <person name="Sun H."/>
            <person name="Tunlid A."/>
            <person name="Henrissat B."/>
            <person name="Grigoriev I.V."/>
            <person name="Hibbett D.S."/>
            <person name="Martin F."/>
        </authorList>
    </citation>
    <scope>NUCLEOTIDE SEQUENCE [LARGE SCALE GENOMIC DNA]</scope>
    <source>
        <strain evidence="3">h7</strain>
    </source>
</reference>
<gene>
    <name evidence="2" type="ORF">M413DRAFT_447582</name>
</gene>
<reference evidence="2 3" key="1">
    <citation type="submission" date="2014-04" db="EMBL/GenBank/DDBJ databases">
        <authorList>
            <consortium name="DOE Joint Genome Institute"/>
            <person name="Kuo A."/>
            <person name="Gay G."/>
            <person name="Dore J."/>
            <person name="Kohler A."/>
            <person name="Nagy L.G."/>
            <person name="Floudas D."/>
            <person name="Copeland A."/>
            <person name="Barry K.W."/>
            <person name="Cichocki N."/>
            <person name="Veneault-Fourrey C."/>
            <person name="LaButti K."/>
            <person name="Lindquist E.A."/>
            <person name="Lipzen A."/>
            <person name="Lundell T."/>
            <person name="Morin E."/>
            <person name="Murat C."/>
            <person name="Sun H."/>
            <person name="Tunlid A."/>
            <person name="Henrissat B."/>
            <person name="Grigoriev I.V."/>
            <person name="Hibbett D.S."/>
            <person name="Martin F."/>
            <person name="Nordberg H.P."/>
            <person name="Cantor M.N."/>
            <person name="Hua S.X."/>
        </authorList>
    </citation>
    <scope>NUCLEOTIDE SEQUENCE [LARGE SCALE GENOMIC DNA]</scope>
    <source>
        <strain evidence="3">h7</strain>
    </source>
</reference>
<organism evidence="2 3">
    <name type="scientific">Hebeloma cylindrosporum</name>
    <dbReference type="NCBI Taxonomy" id="76867"/>
    <lineage>
        <taxon>Eukaryota</taxon>
        <taxon>Fungi</taxon>
        <taxon>Dikarya</taxon>
        <taxon>Basidiomycota</taxon>
        <taxon>Agaricomycotina</taxon>
        <taxon>Agaricomycetes</taxon>
        <taxon>Agaricomycetidae</taxon>
        <taxon>Agaricales</taxon>
        <taxon>Agaricineae</taxon>
        <taxon>Hymenogastraceae</taxon>
        <taxon>Hebeloma</taxon>
    </lineage>
</organism>
<evidence type="ECO:0000313" key="3">
    <source>
        <dbReference type="Proteomes" id="UP000053424"/>
    </source>
</evidence>